<dbReference type="EC" id="2.3.1.176" evidence="1"/>
<keyword evidence="3" id="KW-0445">Lipid transport</keyword>
<accession>A0A7S2WEY0</accession>
<proteinExistence type="predicted"/>
<evidence type="ECO:0000256" key="2">
    <source>
        <dbReference type="ARBA" id="ARBA00022448"/>
    </source>
</evidence>
<protein>
    <recommendedName>
        <fullName evidence="1">propanoyl-CoA C-acyltransferase</fullName>
        <ecNumber evidence="1">2.3.1.176</ecNumber>
    </recommendedName>
    <alternativeName>
        <fullName evidence="5">Propanoyl-CoA C-acyltransferase</fullName>
    </alternativeName>
</protein>
<dbReference type="GO" id="GO:0016747">
    <property type="term" value="F:acyltransferase activity, transferring groups other than amino-acyl groups"/>
    <property type="evidence" value="ECO:0007669"/>
    <property type="project" value="InterPro"/>
</dbReference>
<dbReference type="Gene3D" id="3.40.47.10">
    <property type="match status" value="1"/>
</dbReference>
<name>A0A7S2WEY0_9STRA</name>
<dbReference type="SUPFAM" id="SSF53901">
    <property type="entry name" value="Thiolase-like"/>
    <property type="match status" value="2"/>
</dbReference>
<dbReference type="PANTHER" id="PTHR42870">
    <property type="entry name" value="ACETYL-COA C-ACETYLTRANSFERASE"/>
    <property type="match status" value="1"/>
</dbReference>
<dbReference type="AlphaFoldDB" id="A0A7S2WEY0"/>
<dbReference type="InterPro" id="IPR055140">
    <property type="entry name" value="Thiolase_C_2"/>
</dbReference>
<evidence type="ECO:0000259" key="6">
    <source>
        <dbReference type="Pfam" id="PF22691"/>
    </source>
</evidence>
<organism evidence="7">
    <name type="scientific">Mucochytrium quahogii</name>
    <dbReference type="NCBI Taxonomy" id="96639"/>
    <lineage>
        <taxon>Eukaryota</taxon>
        <taxon>Sar</taxon>
        <taxon>Stramenopiles</taxon>
        <taxon>Bigyra</taxon>
        <taxon>Labyrinthulomycetes</taxon>
        <taxon>Thraustochytrida</taxon>
        <taxon>Thraustochytriidae</taxon>
        <taxon>Mucochytrium</taxon>
    </lineage>
</organism>
<evidence type="ECO:0000256" key="4">
    <source>
        <dbReference type="ARBA" id="ARBA00023121"/>
    </source>
</evidence>
<keyword evidence="4" id="KW-0446">Lipid-binding</keyword>
<sequence>MSGLNECCLALGVEKMKPGSLGGGGDGGATALDEHYRVMYEARGIAKAPPMAQFFGGAGREHQALYGTTDDQFAMIGEKNHRHSANNPYSQFRDVYTLDQIKSAPKVFEMLTKTQCSPTSDGAAAAIVCSEDFVIKHGLQGQAIEIIAQSARTDSPSAFDQKNKKRTMIELIGSAMARNCANDVYQQSGLTPEDVDVVELHDCFSANELITYEALQLCGEGEGGKLIESGNATFGGKYVVNPSGGLISKGHPLGATGIAQCAELNWQLRGECGPRQVKDAKVGLQHNLGLGGLVVVTMYRKPEKWTGIAPKRAKSGAMGFPEDNAAASKL</sequence>
<dbReference type="InterPro" id="IPR020613">
    <property type="entry name" value="Thiolase_CS"/>
</dbReference>
<reference evidence="7" key="1">
    <citation type="submission" date="2021-01" db="EMBL/GenBank/DDBJ databases">
        <authorList>
            <person name="Corre E."/>
            <person name="Pelletier E."/>
            <person name="Niang G."/>
            <person name="Scheremetjew M."/>
            <person name="Finn R."/>
            <person name="Kale V."/>
            <person name="Holt S."/>
            <person name="Cochrane G."/>
            <person name="Meng A."/>
            <person name="Brown T."/>
            <person name="Cohen L."/>
        </authorList>
    </citation>
    <scope>NUCLEOTIDE SEQUENCE</scope>
    <source>
        <strain evidence="7">NY070348D</strain>
    </source>
</reference>
<dbReference type="EMBL" id="HBHK01012684">
    <property type="protein sequence ID" value="CAD9683185.1"/>
    <property type="molecule type" value="Transcribed_RNA"/>
</dbReference>
<dbReference type="GO" id="GO:0006869">
    <property type="term" value="P:lipid transport"/>
    <property type="evidence" value="ECO:0007669"/>
    <property type="project" value="UniProtKB-KW"/>
</dbReference>
<feature type="domain" description="Thiolase C-terminal" evidence="6">
    <location>
        <begin position="168"/>
        <end position="290"/>
    </location>
</feature>
<dbReference type="GO" id="GO:0008289">
    <property type="term" value="F:lipid binding"/>
    <property type="evidence" value="ECO:0007669"/>
    <property type="project" value="UniProtKB-KW"/>
</dbReference>
<evidence type="ECO:0000313" key="7">
    <source>
        <dbReference type="EMBL" id="CAD9683185.1"/>
    </source>
</evidence>
<dbReference type="PROSITE" id="PS00737">
    <property type="entry name" value="THIOLASE_2"/>
    <property type="match status" value="1"/>
</dbReference>
<evidence type="ECO:0000256" key="3">
    <source>
        <dbReference type="ARBA" id="ARBA00023055"/>
    </source>
</evidence>
<gene>
    <name evidence="7" type="ORF">QSP1433_LOCUS7988</name>
</gene>
<dbReference type="InterPro" id="IPR016039">
    <property type="entry name" value="Thiolase-like"/>
</dbReference>
<dbReference type="Pfam" id="PF22691">
    <property type="entry name" value="Thiolase_C_1"/>
    <property type="match status" value="1"/>
</dbReference>
<dbReference type="CDD" id="cd00829">
    <property type="entry name" value="SCP-x_thiolase"/>
    <property type="match status" value="1"/>
</dbReference>
<evidence type="ECO:0000256" key="1">
    <source>
        <dbReference type="ARBA" id="ARBA00012352"/>
    </source>
</evidence>
<evidence type="ECO:0000256" key="5">
    <source>
        <dbReference type="ARBA" id="ARBA00032316"/>
    </source>
</evidence>
<dbReference type="PANTHER" id="PTHR42870:SF1">
    <property type="entry name" value="NON-SPECIFIC LIPID-TRANSFER PROTEIN-LIKE 2"/>
    <property type="match status" value="1"/>
</dbReference>
<keyword evidence="2" id="KW-0813">Transport</keyword>